<keyword evidence="3" id="KW-0998">Cell outer membrane</keyword>
<evidence type="ECO:0000313" key="5">
    <source>
        <dbReference type="EMBL" id="KAA6304860.1"/>
    </source>
</evidence>
<feature type="non-terminal residue" evidence="5">
    <location>
        <position position="183"/>
    </location>
</feature>
<organism evidence="5">
    <name type="scientific">termite gut metagenome</name>
    <dbReference type="NCBI Taxonomy" id="433724"/>
    <lineage>
        <taxon>unclassified sequences</taxon>
        <taxon>metagenomes</taxon>
        <taxon>organismal metagenomes</taxon>
    </lineage>
</organism>
<keyword evidence="5" id="KW-0675">Receptor</keyword>
<comment type="caution">
    <text evidence="5">The sequence shown here is derived from an EMBL/GenBank/DDBJ whole genome shotgun (WGS) entry which is preliminary data.</text>
</comment>
<evidence type="ECO:0000256" key="1">
    <source>
        <dbReference type="ARBA" id="ARBA00004442"/>
    </source>
</evidence>
<evidence type="ECO:0000259" key="4">
    <source>
        <dbReference type="Pfam" id="PF00593"/>
    </source>
</evidence>
<dbReference type="InterPro" id="IPR036942">
    <property type="entry name" value="Beta-barrel_TonB_sf"/>
</dbReference>
<accession>A0A5J4P743</accession>
<feature type="domain" description="TonB-dependent receptor-like beta-barrel" evidence="4">
    <location>
        <begin position="5"/>
        <end position="145"/>
    </location>
</feature>
<dbReference type="Gene3D" id="2.40.170.20">
    <property type="entry name" value="TonB-dependent receptor, beta-barrel domain"/>
    <property type="match status" value="1"/>
</dbReference>
<dbReference type="InterPro" id="IPR000531">
    <property type="entry name" value="Beta-barrel_TonB"/>
</dbReference>
<dbReference type="Pfam" id="PF00593">
    <property type="entry name" value="TonB_dep_Rec_b-barrel"/>
    <property type="match status" value="1"/>
</dbReference>
<evidence type="ECO:0000256" key="2">
    <source>
        <dbReference type="ARBA" id="ARBA00023136"/>
    </source>
</evidence>
<name>A0A5J4P743_9ZZZZ</name>
<comment type="subcellular location">
    <subcellularLocation>
        <location evidence="1">Cell outer membrane</location>
    </subcellularLocation>
</comment>
<dbReference type="GO" id="GO:0009279">
    <property type="term" value="C:cell outer membrane"/>
    <property type="evidence" value="ECO:0007669"/>
    <property type="project" value="UniProtKB-SubCell"/>
</dbReference>
<dbReference type="EMBL" id="SNRY01011168">
    <property type="protein sequence ID" value="KAA6304860.1"/>
    <property type="molecule type" value="Genomic_DNA"/>
</dbReference>
<gene>
    <name evidence="5" type="ORF">EZS27_043489</name>
</gene>
<feature type="non-terminal residue" evidence="5">
    <location>
        <position position="1"/>
    </location>
</feature>
<dbReference type="SUPFAM" id="SSF56935">
    <property type="entry name" value="Porins"/>
    <property type="match status" value="1"/>
</dbReference>
<protein>
    <submittedName>
        <fullName evidence="5">TonB-dependent receptor SusC</fullName>
    </submittedName>
</protein>
<sequence>VSYMGRVNYQFKNRYMAAATVRRDGFSGFGSENKFVTLPSFSLGWIASEESFMQDISWLYSKLRLSYGQNGNQGIGRYSSMAHMGSNPFVYGSTSVIGVYPSSIGNSGLAWERTTSYNLGIDLGFFDRRINASIDLYTSETSDYSGINARLEDARVISPLANVPDPYDIENVPLYLTNENYMP</sequence>
<reference evidence="5" key="1">
    <citation type="submission" date="2019-03" db="EMBL/GenBank/DDBJ databases">
        <title>Single cell metagenomics reveals metabolic interactions within the superorganism composed of flagellate Streblomastix strix and complex community of Bacteroidetes bacteria on its surface.</title>
        <authorList>
            <person name="Treitli S.C."/>
            <person name="Kolisko M."/>
            <person name="Husnik F."/>
            <person name="Keeling P."/>
            <person name="Hampl V."/>
        </authorList>
    </citation>
    <scope>NUCLEOTIDE SEQUENCE</scope>
    <source>
        <strain evidence="5">STM</strain>
    </source>
</reference>
<evidence type="ECO:0000256" key="3">
    <source>
        <dbReference type="ARBA" id="ARBA00023237"/>
    </source>
</evidence>
<keyword evidence="2" id="KW-0472">Membrane</keyword>
<dbReference type="AlphaFoldDB" id="A0A5J4P743"/>
<proteinExistence type="predicted"/>